<keyword evidence="1" id="KW-0732">Signal</keyword>
<dbReference type="OrthoDB" id="5378417at2"/>
<evidence type="ECO:0000313" key="5">
    <source>
        <dbReference type="Proteomes" id="UP000321514"/>
    </source>
</evidence>
<organism evidence="2 5">
    <name type="scientific">Myxococcus fulvus</name>
    <dbReference type="NCBI Taxonomy" id="33"/>
    <lineage>
        <taxon>Bacteria</taxon>
        <taxon>Pseudomonadati</taxon>
        <taxon>Myxococcota</taxon>
        <taxon>Myxococcia</taxon>
        <taxon>Myxococcales</taxon>
        <taxon>Cystobacterineae</taxon>
        <taxon>Myxococcaceae</taxon>
        <taxon>Myxococcus</taxon>
    </lineage>
</organism>
<reference evidence="2 5" key="2">
    <citation type="submission" date="2019-07" db="EMBL/GenBank/DDBJ databases">
        <title>Whole genome shotgun sequence of Myxococcus fulvus NBRC 100333.</title>
        <authorList>
            <person name="Hosoyama A."/>
            <person name="Uohara A."/>
            <person name="Ohji S."/>
            <person name="Ichikawa N."/>
        </authorList>
    </citation>
    <scope>NUCLEOTIDE SEQUENCE [LARGE SCALE GENOMIC DNA]</scope>
    <source>
        <strain evidence="2 5">NBRC 100333</strain>
    </source>
</reference>
<protein>
    <recommendedName>
        <fullName evidence="6">Lipoprotein</fullName>
    </recommendedName>
</protein>
<proteinExistence type="predicted"/>
<evidence type="ECO:0008006" key="6">
    <source>
        <dbReference type="Google" id="ProtNLM"/>
    </source>
</evidence>
<evidence type="ECO:0000313" key="4">
    <source>
        <dbReference type="Proteomes" id="UP000183760"/>
    </source>
</evidence>
<name>A0A511T2L5_MYXFU</name>
<keyword evidence="4" id="KW-1185">Reference proteome</keyword>
<evidence type="ECO:0000313" key="3">
    <source>
        <dbReference type="EMBL" id="SEU20682.1"/>
    </source>
</evidence>
<accession>A0A511T2L5</accession>
<dbReference type="EMBL" id="BJXR01000028">
    <property type="protein sequence ID" value="GEN08404.1"/>
    <property type="molecule type" value="Genomic_DNA"/>
</dbReference>
<dbReference type="STRING" id="1334629.MFUL124B02_30470"/>
<sequence length="589" mass="62957">MTRILNGLGLVALLGLILAPVAHADIVDDVWRGTNVRLNAARIHVRGNDYATGYWLLPKSAGTLNLHVPASTFGVNSDLVLNLWGSRSGNVITWTFDDTLPSPYYLGDANSVTRVRGTLKAFARQVRGADDPSCESASCPHNVELVLTGGSQVWVDGYTDIVFKFYWTEPVQVRQFVAYAGVPRPRLAALRVLTSTNRCPSSSATELSGEVVLSSPAPAGGTLVELFSVDASVGVLNVRVPEAQRTARFALRLPPHWGGPTVIQGSSGGMLQSQRVALNRCVTQVFEFTRWRQLPTVSIARLITNEGAVIARLANDESDSLITSKSTVQSLREALGVDRVDVKSVSASGDLFGTAYSYKGPAAVRMKSNEVKAGAQLRVDGYEALVGNAHGTPLVRWPDDKDVVYVVDEVGPAKREALTGLGSERLFFNALGESAAVVQTESGPRAALIAGKERHILLELESDIAALNDVGTVLGTARISGKQSQPFRWTREKGGELLPLPEGALSARALGLNASNWVVGTATAEDKSQLAFITPPDGEKSYPLSQLAPKELEKAGLRIVEALSISDNLEVLVRAVDGDGKSVHLVLSP</sequence>
<dbReference type="AlphaFoldDB" id="A0A511T2L5"/>
<evidence type="ECO:0000256" key="1">
    <source>
        <dbReference type="SAM" id="SignalP"/>
    </source>
</evidence>
<dbReference type="EMBL" id="FOIB01000006">
    <property type="protein sequence ID" value="SEU20682.1"/>
    <property type="molecule type" value="Genomic_DNA"/>
</dbReference>
<dbReference type="Proteomes" id="UP000183760">
    <property type="component" value="Unassembled WGS sequence"/>
</dbReference>
<feature type="signal peptide" evidence="1">
    <location>
        <begin position="1"/>
        <end position="24"/>
    </location>
</feature>
<reference evidence="3 4" key="1">
    <citation type="submission" date="2016-10" db="EMBL/GenBank/DDBJ databases">
        <authorList>
            <person name="Varghese N."/>
            <person name="Submissions S."/>
        </authorList>
    </citation>
    <scope>NUCLEOTIDE SEQUENCE [LARGE SCALE GENOMIC DNA]</scope>
    <source>
        <strain evidence="3 4">DSM 16525</strain>
    </source>
</reference>
<feature type="chain" id="PRO_5022743134" description="Lipoprotein" evidence="1">
    <location>
        <begin position="25"/>
        <end position="589"/>
    </location>
</feature>
<dbReference type="RefSeq" id="WP_074956024.1">
    <property type="nucleotide sequence ID" value="NZ_BJXR01000028.1"/>
</dbReference>
<evidence type="ECO:0000313" key="2">
    <source>
        <dbReference type="EMBL" id="GEN08404.1"/>
    </source>
</evidence>
<gene>
    <name evidence="2" type="ORF">MFU01_34410</name>
    <name evidence="3" type="ORF">SAMN05443572_106171</name>
</gene>
<dbReference type="Proteomes" id="UP000321514">
    <property type="component" value="Unassembled WGS sequence"/>
</dbReference>
<comment type="caution">
    <text evidence="2">The sequence shown here is derived from an EMBL/GenBank/DDBJ whole genome shotgun (WGS) entry which is preliminary data.</text>
</comment>